<dbReference type="Pfam" id="PF01408">
    <property type="entry name" value="GFO_IDH_MocA"/>
    <property type="match status" value="1"/>
</dbReference>
<feature type="domain" description="GFO/IDH/MocA-like oxidoreductase" evidence="4">
    <location>
        <begin position="140"/>
        <end position="284"/>
    </location>
</feature>
<dbReference type="AlphaFoldDB" id="A0AA37NYX8"/>
<keyword evidence="6" id="KW-1185">Reference proteome</keyword>
<dbReference type="GO" id="GO:0000166">
    <property type="term" value="F:nucleotide binding"/>
    <property type="evidence" value="ECO:0007669"/>
    <property type="project" value="InterPro"/>
</dbReference>
<dbReference type="Proteomes" id="UP001055115">
    <property type="component" value="Unassembled WGS sequence"/>
</dbReference>
<reference evidence="5 6" key="1">
    <citation type="submission" date="2022-03" db="EMBL/GenBank/DDBJ databases">
        <title>Genome data of Colletotrichum spp.</title>
        <authorList>
            <person name="Utami Y.D."/>
            <person name="Hiruma K."/>
        </authorList>
    </citation>
    <scope>NUCLEOTIDE SEQUENCE [LARGE SCALE GENOMIC DNA]</scope>
    <source>
        <strain evidence="5 6">MAFF 239500</strain>
    </source>
</reference>
<dbReference type="Gene3D" id="3.30.360.10">
    <property type="entry name" value="Dihydrodipicolinate Reductase, domain 2"/>
    <property type="match status" value="1"/>
</dbReference>
<sequence length="377" mass="41188">MSGEKLNVAVAGLGRMGLRHARHFATLTPKANLIAVSSPVQAELDAAVAEFGPLRTYLDYDELLRKESTLQAVIVASATTVHAEQAIKAIEKGLHVLCEKPLSTNVDISQSVVTAYEKSLIKNPSQKVICGFSRRFDASYRDAYQRVARGDIGAPSVFRSQTCDKLDPSGFFVDYAEFSGGIFVDCSIHDIDLALWFFGEDSVVKSVAAIGITAVQEGLRKHNDRDNAVAVVEFYVGGFPETRGETRANHPQPQGGKIAQLFCSRMMAAGQEDTTEIFGTQGKVAVNTQPQLNLVNLYEPTGIRREIPPDYYGRFREAFITEANEFTACCLNNTEPPMKLVGAVNAVKIGCALQESLITGKKIEFDETGKRIESARL</sequence>
<accession>A0AA37NYX8</accession>
<evidence type="ECO:0000256" key="2">
    <source>
        <dbReference type="ARBA" id="ARBA00023002"/>
    </source>
</evidence>
<name>A0AA37NYX8_9PEZI</name>
<dbReference type="Pfam" id="PF22725">
    <property type="entry name" value="GFO_IDH_MocA_C3"/>
    <property type="match status" value="1"/>
</dbReference>
<keyword evidence="2" id="KW-0560">Oxidoreductase</keyword>
<evidence type="ECO:0000256" key="1">
    <source>
        <dbReference type="ARBA" id="ARBA00010928"/>
    </source>
</evidence>
<dbReference type="RefSeq" id="XP_049123953.1">
    <property type="nucleotide sequence ID" value="XM_049267996.1"/>
</dbReference>
<comment type="caution">
    <text evidence="5">The sequence shown here is derived from an EMBL/GenBank/DDBJ whole genome shotgun (WGS) entry which is preliminary data.</text>
</comment>
<dbReference type="EMBL" id="BQXU01000003">
    <property type="protein sequence ID" value="GKT41603.1"/>
    <property type="molecule type" value="Genomic_DNA"/>
</dbReference>
<dbReference type="GO" id="GO:0005737">
    <property type="term" value="C:cytoplasm"/>
    <property type="evidence" value="ECO:0007669"/>
    <property type="project" value="TreeGrafter"/>
</dbReference>
<dbReference type="InterPro" id="IPR036291">
    <property type="entry name" value="NAD(P)-bd_dom_sf"/>
</dbReference>
<gene>
    <name evidence="5" type="ORF">ColSpa_01784</name>
</gene>
<dbReference type="InterPro" id="IPR000683">
    <property type="entry name" value="Gfo/Idh/MocA-like_OxRdtase_N"/>
</dbReference>
<dbReference type="GO" id="GO:0006740">
    <property type="term" value="P:NADPH regeneration"/>
    <property type="evidence" value="ECO:0007669"/>
    <property type="project" value="TreeGrafter"/>
</dbReference>
<comment type="similarity">
    <text evidence="1">Belongs to the Gfo/Idh/MocA family.</text>
</comment>
<evidence type="ECO:0000259" key="4">
    <source>
        <dbReference type="Pfam" id="PF22725"/>
    </source>
</evidence>
<evidence type="ECO:0000313" key="6">
    <source>
        <dbReference type="Proteomes" id="UP001055115"/>
    </source>
</evidence>
<dbReference type="SUPFAM" id="SSF51735">
    <property type="entry name" value="NAD(P)-binding Rossmann-fold domains"/>
    <property type="match status" value="1"/>
</dbReference>
<dbReference type="PANTHER" id="PTHR42840:SF3">
    <property type="entry name" value="BINDING ROSSMANN FOLD OXIDOREDUCTASE, PUTATIVE (AFU_ORTHOLOGUE AFUA_2G10240)-RELATED"/>
    <property type="match status" value="1"/>
</dbReference>
<dbReference type="Gene3D" id="3.40.50.720">
    <property type="entry name" value="NAD(P)-binding Rossmann-like Domain"/>
    <property type="match status" value="1"/>
</dbReference>
<evidence type="ECO:0000259" key="3">
    <source>
        <dbReference type="Pfam" id="PF01408"/>
    </source>
</evidence>
<dbReference type="GeneID" id="73322586"/>
<protein>
    <submittedName>
        <fullName evidence="5">Scyllo-inositol 2-dehydrogenase (NAD(+))</fullName>
    </submittedName>
</protein>
<organism evidence="5 6">
    <name type="scientific">Colletotrichum spaethianum</name>
    <dbReference type="NCBI Taxonomy" id="700344"/>
    <lineage>
        <taxon>Eukaryota</taxon>
        <taxon>Fungi</taxon>
        <taxon>Dikarya</taxon>
        <taxon>Ascomycota</taxon>
        <taxon>Pezizomycotina</taxon>
        <taxon>Sordariomycetes</taxon>
        <taxon>Hypocreomycetidae</taxon>
        <taxon>Glomerellales</taxon>
        <taxon>Glomerellaceae</taxon>
        <taxon>Colletotrichum</taxon>
        <taxon>Colletotrichum spaethianum species complex</taxon>
    </lineage>
</organism>
<dbReference type="InterPro" id="IPR055170">
    <property type="entry name" value="GFO_IDH_MocA-like_dom"/>
</dbReference>
<evidence type="ECO:0000313" key="5">
    <source>
        <dbReference type="EMBL" id="GKT41603.1"/>
    </source>
</evidence>
<dbReference type="GO" id="GO:0016491">
    <property type="term" value="F:oxidoreductase activity"/>
    <property type="evidence" value="ECO:0007669"/>
    <property type="project" value="UniProtKB-KW"/>
</dbReference>
<feature type="domain" description="Gfo/Idh/MocA-like oxidoreductase N-terminal" evidence="3">
    <location>
        <begin position="6"/>
        <end position="118"/>
    </location>
</feature>
<proteinExistence type="inferred from homology"/>
<dbReference type="PANTHER" id="PTHR42840">
    <property type="entry name" value="NAD(P)-BINDING ROSSMANN-FOLD SUPERFAMILY PROTEIN-RELATED"/>
    <property type="match status" value="1"/>
</dbReference>
<dbReference type="SUPFAM" id="SSF55347">
    <property type="entry name" value="Glyceraldehyde-3-phosphate dehydrogenase-like, C-terminal domain"/>
    <property type="match status" value="1"/>
</dbReference>